<feature type="region of interest" description="Disordered" evidence="1">
    <location>
        <begin position="83"/>
        <end position="104"/>
    </location>
</feature>
<accession>A0AAV4CZ01</accession>
<evidence type="ECO:0000256" key="1">
    <source>
        <dbReference type="SAM" id="MobiDB-lite"/>
    </source>
</evidence>
<comment type="caution">
    <text evidence="2">The sequence shown here is derived from an EMBL/GenBank/DDBJ whole genome shotgun (WGS) entry which is preliminary data.</text>
</comment>
<evidence type="ECO:0000313" key="2">
    <source>
        <dbReference type="EMBL" id="GFO37128.1"/>
    </source>
</evidence>
<organism evidence="2 3">
    <name type="scientific">Plakobranchus ocellatus</name>
    <dbReference type="NCBI Taxonomy" id="259542"/>
    <lineage>
        <taxon>Eukaryota</taxon>
        <taxon>Metazoa</taxon>
        <taxon>Spiralia</taxon>
        <taxon>Lophotrochozoa</taxon>
        <taxon>Mollusca</taxon>
        <taxon>Gastropoda</taxon>
        <taxon>Heterobranchia</taxon>
        <taxon>Euthyneura</taxon>
        <taxon>Panpulmonata</taxon>
        <taxon>Sacoglossa</taxon>
        <taxon>Placobranchoidea</taxon>
        <taxon>Plakobranchidae</taxon>
        <taxon>Plakobranchus</taxon>
    </lineage>
</organism>
<feature type="compositionally biased region" description="Basic and acidic residues" evidence="1">
    <location>
        <begin position="90"/>
        <end position="102"/>
    </location>
</feature>
<protein>
    <recommendedName>
        <fullName evidence="4">DUF659 domain-containing protein</fullName>
    </recommendedName>
</protein>
<name>A0AAV4CZ01_9GAST</name>
<evidence type="ECO:0008006" key="4">
    <source>
        <dbReference type="Google" id="ProtNLM"/>
    </source>
</evidence>
<sequence length="145" mass="16592">MCVVISDNISSLTSSVDKLNIRHLQCFAHTFNLVVKDALKSGEEIYIIGASTFLDLRFKSFTFEGKDAIRKIEERQVVRMSAMGGGEEEVVTHRADRTEEPQPKSTWACFDNKVHDYMRQEPPHDHMELVLIFRCGDTTRKTPSE</sequence>
<gene>
    <name evidence="2" type="ORF">PoB_006363300</name>
</gene>
<dbReference type="Proteomes" id="UP000735302">
    <property type="component" value="Unassembled WGS sequence"/>
</dbReference>
<keyword evidence="3" id="KW-1185">Reference proteome</keyword>
<reference evidence="2 3" key="1">
    <citation type="journal article" date="2021" name="Elife">
        <title>Chloroplast acquisition without the gene transfer in kleptoplastic sea slugs, Plakobranchus ocellatus.</title>
        <authorList>
            <person name="Maeda T."/>
            <person name="Takahashi S."/>
            <person name="Yoshida T."/>
            <person name="Shimamura S."/>
            <person name="Takaki Y."/>
            <person name="Nagai Y."/>
            <person name="Toyoda A."/>
            <person name="Suzuki Y."/>
            <person name="Arimoto A."/>
            <person name="Ishii H."/>
            <person name="Satoh N."/>
            <person name="Nishiyama T."/>
            <person name="Hasebe M."/>
            <person name="Maruyama T."/>
            <person name="Minagawa J."/>
            <person name="Obokata J."/>
            <person name="Shigenobu S."/>
        </authorList>
    </citation>
    <scope>NUCLEOTIDE SEQUENCE [LARGE SCALE GENOMIC DNA]</scope>
</reference>
<dbReference type="AlphaFoldDB" id="A0AAV4CZ01"/>
<dbReference type="EMBL" id="BLXT01007177">
    <property type="protein sequence ID" value="GFO37128.1"/>
    <property type="molecule type" value="Genomic_DNA"/>
</dbReference>
<evidence type="ECO:0000313" key="3">
    <source>
        <dbReference type="Proteomes" id="UP000735302"/>
    </source>
</evidence>
<proteinExistence type="predicted"/>